<dbReference type="PANTHER" id="PTHR47331:SF1">
    <property type="entry name" value="GAG-LIKE PROTEIN"/>
    <property type="match status" value="1"/>
</dbReference>
<evidence type="ECO:0000313" key="2">
    <source>
        <dbReference type="Proteomes" id="UP000014500"/>
    </source>
</evidence>
<accession>T1ILN0</accession>
<proteinExistence type="predicted"/>
<dbReference type="PhylomeDB" id="T1ILN0"/>
<sequence>MTPTRKCLGCAGDRDLDELSIAVDDQINNKPKKLTKKEVIKITASIFDPLGFATPFTITARMFFQSLWLRNLPWDKQLDPELCNTWNHWASQITTLMEIRIPPWIDVTDPSASEVHLFSEGLRRVIAWCHRFIFNARPSNATKRIKGPLTAPELSLAVTTMIILAQSEAYGSEKRQLKAGKPIQSESSLRSLNAIVDQDGVMRLRTRLTHSHDACTAVQPILLPPKHAITKLILHFSHLQ</sequence>
<dbReference type="EMBL" id="AFFK01016439">
    <property type="status" value="NOT_ANNOTATED_CDS"/>
    <property type="molecule type" value="Genomic_DNA"/>
</dbReference>
<reference evidence="1" key="2">
    <citation type="submission" date="2015-02" db="UniProtKB">
        <authorList>
            <consortium name="EnsemblMetazoa"/>
        </authorList>
    </citation>
    <scope>IDENTIFICATION</scope>
</reference>
<dbReference type="STRING" id="126957.T1ILN0"/>
<dbReference type="HOGENOM" id="CLU_1158899_0_0_1"/>
<dbReference type="Proteomes" id="UP000014500">
    <property type="component" value="Unassembled WGS sequence"/>
</dbReference>
<protein>
    <submittedName>
        <fullName evidence="1">Uncharacterized protein</fullName>
    </submittedName>
</protein>
<keyword evidence="2" id="KW-1185">Reference proteome</keyword>
<organism evidence="1 2">
    <name type="scientific">Strigamia maritima</name>
    <name type="common">European centipede</name>
    <name type="synonym">Geophilus maritimus</name>
    <dbReference type="NCBI Taxonomy" id="126957"/>
    <lineage>
        <taxon>Eukaryota</taxon>
        <taxon>Metazoa</taxon>
        <taxon>Ecdysozoa</taxon>
        <taxon>Arthropoda</taxon>
        <taxon>Myriapoda</taxon>
        <taxon>Chilopoda</taxon>
        <taxon>Pleurostigmophora</taxon>
        <taxon>Geophilomorpha</taxon>
        <taxon>Linotaeniidae</taxon>
        <taxon>Strigamia</taxon>
    </lineage>
</organism>
<dbReference type="OMA" id="RIPPWID"/>
<dbReference type="Pfam" id="PF05380">
    <property type="entry name" value="Peptidase_A17"/>
    <property type="match status" value="1"/>
</dbReference>
<dbReference type="AlphaFoldDB" id="T1ILN0"/>
<name>T1ILN0_STRMM</name>
<reference evidence="2" key="1">
    <citation type="submission" date="2011-05" db="EMBL/GenBank/DDBJ databases">
        <authorList>
            <person name="Richards S.R."/>
            <person name="Qu J."/>
            <person name="Jiang H."/>
            <person name="Jhangiani S.N."/>
            <person name="Agravi P."/>
            <person name="Goodspeed R."/>
            <person name="Gross S."/>
            <person name="Mandapat C."/>
            <person name="Jackson L."/>
            <person name="Mathew T."/>
            <person name="Pu L."/>
            <person name="Thornton R."/>
            <person name="Saada N."/>
            <person name="Wilczek-Boney K.B."/>
            <person name="Lee S."/>
            <person name="Kovar C."/>
            <person name="Wu Y."/>
            <person name="Scherer S.E."/>
            <person name="Worley K.C."/>
            <person name="Muzny D.M."/>
            <person name="Gibbs R."/>
        </authorList>
    </citation>
    <scope>NUCLEOTIDE SEQUENCE</scope>
    <source>
        <strain evidence="2">Brora</strain>
    </source>
</reference>
<dbReference type="InterPro" id="IPR008042">
    <property type="entry name" value="Retrotrans_Pao"/>
</dbReference>
<dbReference type="EnsemblMetazoa" id="SMAR001865-RA">
    <property type="protein sequence ID" value="SMAR001865-PA"/>
    <property type="gene ID" value="SMAR001865"/>
</dbReference>
<evidence type="ECO:0000313" key="1">
    <source>
        <dbReference type="EnsemblMetazoa" id="SMAR001865-PA"/>
    </source>
</evidence>
<dbReference type="PANTHER" id="PTHR47331">
    <property type="entry name" value="PHD-TYPE DOMAIN-CONTAINING PROTEIN"/>
    <property type="match status" value="1"/>
</dbReference>